<organism evidence="1 2">
    <name type="scientific">Paenibacillus illinoisensis</name>
    <dbReference type="NCBI Taxonomy" id="59845"/>
    <lineage>
        <taxon>Bacteria</taxon>
        <taxon>Bacillati</taxon>
        <taxon>Bacillota</taxon>
        <taxon>Bacilli</taxon>
        <taxon>Bacillales</taxon>
        <taxon>Paenibacillaceae</taxon>
        <taxon>Paenibacillus</taxon>
    </lineage>
</organism>
<name>A0A2W0CKG5_9BACL</name>
<reference evidence="1 2" key="1">
    <citation type="submission" date="2018-01" db="EMBL/GenBank/DDBJ databases">
        <title>Genome sequence of the PGP bacterium Paenibacillus illinoisensis E3.</title>
        <authorList>
            <person name="Rolli E."/>
            <person name="Marasco R."/>
            <person name="Bessem C."/>
            <person name="Michoud G."/>
            <person name="Gaiarsa S."/>
            <person name="Borin S."/>
            <person name="Daffonchio D."/>
        </authorList>
    </citation>
    <scope>NUCLEOTIDE SEQUENCE [LARGE SCALE GENOMIC DNA]</scope>
    <source>
        <strain evidence="1 2">E3</strain>
    </source>
</reference>
<dbReference type="AlphaFoldDB" id="A0A2W0CKG5"/>
<evidence type="ECO:0000313" key="1">
    <source>
        <dbReference type="EMBL" id="PYY28318.1"/>
    </source>
</evidence>
<dbReference type="OrthoDB" id="2990108at2"/>
<comment type="caution">
    <text evidence="1">The sequence shown here is derived from an EMBL/GenBank/DDBJ whole genome shotgun (WGS) entry which is preliminary data.</text>
</comment>
<dbReference type="EMBL" id="PRLG01000020">
    <property type="protein sequence ID" value="PYY28318.1"/>
    <property type="molecule type" value="Genomic_DNA"/>
</dbReference>
<gene>
    <name evidence="1" type="ORF">PIL02S_03469</name>
</gene>
<proteinExistence type="predicted"/>
<protein>
    <submittedName>
        <fullName evidence="1">Uncharacterized protein</fullName>
    </submittedName>
</protein>
<dbReference type="Proteomes" id="UP000247459">
    <property type="component" value="Unassembled WGS sequence"/>
</dbReference>
<sequence length="111" mass="12278">MINEDRIVFGMGTILVGTYALTLELMHIDPSAVIGETISKDFSDSMKVLKKATFKKMLSLADKLSQVSEGNPTFEHEGCIFDFTNYNEKSIEAVLKGVRFIVAQKQLGLAC</sequence>
<dbReference type="RefSeq" id="WP_110820965.1">
    <property type="nucleotide sequence ID" value="NZ_PRLG01000020.1"/>
</dbReference>
<evidence type="ECO:0000313" key="2">
    <source>
        <dbReference type="Proteomes" id="UP000247459"/>
    </source>
</evidence>
<accession>A0A2W0CKG5</accession>